<gene>
    <name evidence="17" type="ORF">MIN45_P1413</name>
</gene>
<proteinExistence type="inferred from homology"/>
<keyword evidence="14" id="KW-0460">Magnesium</keyword>
<dbReference type="AlphaFoldDB" id="A0AAU9CRM6"/>
<evidence type="ECO:0000313" key="17">
    <source>
        <dbReference type="EMBL" id="BCX89043.1"/>
    </source>
</evidence>
<evidence type="ECO:0000256" key="5">
    <source>
        <dbReference type="ARBA" id="ARBA00022490"/>
    </source>
</evidence>
<comment type="cofactor">
    <cofactor evidence="1">
        <name>Mg(2+)</name>
        <dbReference type="ChEBI" id="CHEBI:18420"/>
    </cofactor>
</comment>
<name>A0AAU9CRM6_9GAMM</name>
<dbReference type="InterPro" id="IPR003029">
    <property type="entry name" value="S1_domain"/>
</dbReference>
<evidence type="ECO:0000256" key="8">
    <source>
        <dbReference type="ARBA" id="ARBA00022694"/>
    </source>
</evidence>
<dbReference type="EMBL" id="AP024718">
    <property type="protein sequence ID" value="BCX89043.1"/>
    <property type="molecule type" value="Genomic_DNA"/>
</dbReference>
<evidence type="ECO:0000256" key="11">
    <source>
        <dbReference type="ARBA" id="ARBA00022730"/>
    </source>
</evidence>
<evidence type="ECO:0000256" key="10">
    <source>
        <dbReference type="ARBA" id="ARBA00022723"/>
    </source>
</evidence>
<dbReference type="Pfam" id="PF10150">
    <property type="entry name" value="RNase_E_G"/>
    <property type="match status" value="1"/>
</dbReference>
<dbReference type="InterPro" id="IPR004659">
    <property type="entry name" value="RNase_E/G"/>
</dbReference>
<dbReference type="GO" id="GO:0008033">
    <property type="term" value="P:tRNA processing"/>
    <property type="evidence" value="ECO:0007669"/>
    <property type="project" value="UniProtKB-KW"/>
</dbReference>
<protein>
    <recommendedName>
        <fullName evidence="4">Ribonuclease G</fullName>
    </recommendedName>
</protein>
<comment type="similarity">
    <text evidence="3">Belongs to the RNase E/G family. RNase G subfamily.</text>
</comment>
<evidence type="ECO:0000313" key="18">
    <source>
        <dbReference type="Proteomes" id="UP001321450"/>
    </source>
</evidence>
<evidence type="ECO:0000256" key="15">
    <source>
        <dbReference type="ARBA" id="ARBA00022884"/>
    </source>
</evidence>
<keyword evidence="7" id="KW-0820">tRNA-binding</keyword>
<dbReference type="Gene3D" id="2.40.50.140">
    <property type="entry name" value="Nucleic acid-binding proteins"/>
    <property type="match status" value="1"/>
</dbReference>
<organism evidence="17 18">
    <name type="scientific">Methylomarinovum tepidoasis</name>
    <dbReference type="NCBI Taxonomy" id="2840183"/>
    <lineage>
        <taxon>Bacteria</taxon>
        <taxon>Pseudomonadati</taxon>
        <taxon>Pseudomonadota</taxon>
        <taxon>Gammaproteobacteria</taxon>
        <taxon>Methylococcales</taxon>
        <taxon>Methylothermaceae</taxon>
        <taxon>Methylomarinovum</taxon>
    </lineage>
</organism>
<evidence type="ECO:0000256" key="9">
    <source>
        <dbReference type="ARBA" id="ARBA00022722"/>
    </source>
</evidence>
<keyword evidence="12" id="KW-0255">Endonuclease</keyword>
<dbReference type="Proteomes" id="UP001321450">
    <property type="component" value="Chromosome"/>
</dbReference>
<keyword evidence="8" id="KW-0819">tRNA processing</keyword>
<dbReference type="CDD" id="cd04453">
    <property type="entry name" value="S1_RNase_E"/>
    <property type="match status" value="1"/>
</dbReference>
<comment type="subcellular location">
    <subcellularLocation>
        <location evidence="2">Cytoplasm</location>
    </subcellularLocation>
</comment>
<dbReference type="InterPro" id="IPR012340">
    <property type="entry name" value="NA-bd_OB-fold"/>
</dbReference>
<keyword evidence="6" id="KW-0698">rRNA processing</keyword>
<dbReference type="NCBIfam" id="TIGR00757">
    <property type="entry name" value="RNaseEG"/>
    <property type="match status" value="1"/>
</dbReference>
<feature type="domain" description="S1 motif" evidence="16">
    <location>
        <begin position="39"/>
        <end position="115"/>
    </location>
</feature>
<dbReference type="PROSITE" id="PS50126">
    <property type="entry name" value="S1"/>
    <property type="match status" value="1"/>
</dbReference>
<dbReference type="GO" id="GO:0005737">
    <property type="term" value="C:cytoplasm"/>
    <property type="evidence" value="ECO:0007669"/>
    <property type="project" value="UniProtKB-SubCell"/>
</dbReference>
<dbReference type="SMART" id="SM00316">
    <property type="entry name" value="S1"/>
    <property type="match status" value="1"/>
</dbReference>
<dbReference type="SUPFAM" id="SSF50249">
    <property type="entry name" value="Nucleic acid-binding proteins"/>
    <property type="match status" value="1"/>
</dbReference>
<evidence type="ECO:0000259" key="16">
    <source>
        <dbReference type="PROSITE" id="PS50126"/>
    </source>
</evidence>
<evidence type="ECO:0000256" key="14">
    <source>
        <dbReference type="ARBA" id="ARBA00022842"/>
    </source>
</evidence>
<keyword evidence="9" id="KW-0540">Nuclease</keyword>
<dbReference type="GO" id="GO:0004519">
    <property type="term" value="F:endonuclease activity"/>
    <property type="evidence" value="ECO:0007669"/>
    <property type="project" value="UniProtKB-KW"/>
</dbReference>
<keyword evidence="15" id="KW-0694">RNA-binding</keyword>
<dbReference type="Pfam" id="PF00575">
    <property type="entry name" value="S1"/>
    <property type="match status" value="1"/>
</dbReference>
<dbReference type="GO" id="GO:0000049">
    <property type="term" value="F:tRNA binding"/>
    <property type="evidence" value="ECO:0007669"/>
    <property type="project" value="UniProtKB-KW"/>
</dbReference>
<evidence type="ECO:0000256" key="7">
    <source>
        <dbReference type="ARBA" id="ARBA00022555"/>
    </source>
</evidence>
<evidence type="ECO:0000256" key="13">
    <source>
        <dbReference type="ARBA" id="ARBA00022801"/>
    </source>
</evidence>
<dbReference type="GO" id="GO:0016787">
    <property type="term" value="F:hydrolase activity"/>
    <property type="evidence" value="ECO:0007669"/>
    <property type="project" value="UniProtKB-KW"/>
</dbReference>
<evidence type="ECO:0000256" key="12">
    <source>
        <dbReference type="ARBA" id="ARBA00022759"/>
    </source>
</evidence>
<dbReference type="InterPro" id="IPR019307">
    <property type="entry name" value="RNA-bd_AU-1/RNase_E/G"/>
</dbReference>
<dbReference type="GO" id="GO:0004540">
    <property type="term" value="F:RNA nuclease activity"/>
    <property type="evidence" value="ECO:0007669"/>
    <property type="project" value="InterPro"/>
</dbReference>
<dbReference type="GO" id="GO:0046872">
    <property type="term" value="F:metal ion binding"/>
    <property type="evidence" value="ECO:0007669"/>
    <property type="project" value="UniProtKB-KW"/>
</dbReference>
<keyword evidence="10" id="KW-0479">Metal-binding</keyword>
<keyword evidence="18" id="KW-1185">Reference proteome</keyword>
<evidence type="ECO:0000256" key="4">
    <source>
        <dbReference type="ARBA" id="ARBA00017719"/>
    </source>
</evidence>
<evidence type="ECO:0000256" key="3">
    <source>
        <dbReference type="ARBA" id="ARBA00005663"/>
    </source>
</evidence>
<sequence>MSDEILINVTPPETRVAVVENGILQEIFIERTRRRGLVGNIYKGQVCRVLPGMQAAFVDIGLERAAFLHFSDLTAHHQEASDNGTIESLLHEGQELMVQVSKDPIGTKGARLTTEITIPSRYQVYMPFSKFSGVSQRIECDAERERLRACIDGFRQEYDSGGYIARTAAEGVDEFVLRADMLFLLKLWKAIQERYAQAPLRSLVHEDLPLAVRALRDLYRGKVEKIRVDSHEVYQRLVQFADEFIPEVAPLIELYQGERPLFDIYSVEDEIQKALQRKVQLKSGGHLVFDQTEAMTTIDVNTGGFVGSRNLEETIFKTNLEAAQTIARQLRLRNIGGIIIIDFIDMQDEEHRRQVLRALEKSLEKDHAKNTISEVSALGLVQMTRKRTRESLEHVLCEPCPACGGRGMLKTAETTCLEIFREIIREVRQYDARSLLVLASNEVVERLLDEEADMLAELEKFLKVRIRFRAEPHYNQEQYDVVLL</sequence>
<keyword evidence="11" id="KW-0699">rRNA-binding</keyword>
<dbReference type="InterPro" id="IPR048583">
    <property type="entry name" value="RNase_E_G_thioredoxin-like"/>
</dbReference>
<evidence type="ECO:0000256" key="1">
    <source>
        <dbReference type="ARBA" id="ARBA00001946"/>
    </source>
</evidence>
<evidence type="ECO:0000256" key="6">
    <source>
        <dbReference type="ARBA" id="ARBA00022552"/>
    </source>
</evidence>
<accession>A0AAU9CRM6</accession>
<evidence type="ECO:0000256" key="2">
    <source>
        <dbReference type="ARBA" id="ARBA00004496"/>
    </source>
</evidence>
<keyword evidence="5" id="KW-0963">Cytoplasm</keyword>
<dbReference type="NCBIfam" id="NF008689">
    <property type="entry name" value="PRK11712.1"/>
    <property type="match status" value="1"/>
</dbReference>
<dbReference type="PANTHER" id="PTHR30001:SF0">
    <property type="entry name" value="RIBONUCLEASE G"/>
    <property type="match status" value="1"/>
</dbReference>
<dbReference type="PANTHER" id="PTHR30001">
    <property type="entry name" value="RIBONUCLEASE"/>
    <property type="match status" value="1"/>
</dbReference>
<dbReference type="RefSeq" id="WP_286291311.1">
    <property type="nucleotide sequence ID" value="NZ_AP024718.1"/>
</dbReference>
<keyword evidence="13" id="KW-0378">Hydrolase</keyword>
<dbReference type="KEGG" id="meiy:MIN45_P1413"/>
<dbReference type="Gene3D" id="3.40.1260.20">
    <property type="entry name" value="Ribonuclease E, catalytic domain"/>
    <property type="match status" value="1"/>
</dbReference>
<dbReference type="GO" id="GO:0006364">
    <property type="term" value="P:rRNA processing"/>
    <property type="evidence" value="ECO:0007669"/>
    <property type="project" value="UniProtKB-KW"/>
</dbReference>
<reference evidence="18" key="1">
    <citation type="journal article" date="2024" name="Int. J. Syst. Evol. Microbiol.">
        <title>Methylomarinovum tepidoasis sp. nov., a moderately thermophilic methanotroph of the family Methylothermaceae isolated from a deep-sea hydrothermal field.</title>
        <authorList>
            <person name="Hirayama H."/>
            <person name="Takaki Y."/>
            <person name="Abe M."/>
            <person name="Miyazaki M."/>
            <person name="Uematsu K."/>
            <person name="Matsui Y."/>
            <person name="Takai K."/>
        </authorList>
    </citation>
    <scope>NUCLEOTIDE SEQUENCE [LARGE SCALE GENOMIC DNA]</scope>
    <source>
        <strain evidence="18">IN45</strain>
    </source>
</reference>
<dbReference type="Pfam" id="PF20833">
    <property type="entry name" value="RNase_E_G_Thio"/>
    <property type="match status" value="1"/>
</dbReference>
<dbReference type="GO" id="GO:0019843">
    <property type="term" value="F:rRNA binding"/>
    <property type="evidence" value="ECO:0007669"/>
    <property type="project" value="UniProtKB-KW"/>
</dbReference>